<evidence type="ECO:0000313" key="2">
    <source>
        <dbReference type="EMBL" id="KLT39349.1"/>
    </source>
</evidence>
<proteinExistence type="predicted"/>
<dbReference type="STRING" id="879819.A0A0J1AVN6"/>
<evidence type="ECO:0000313" key="3">
    <source>
        <dbReference type="Proteomes" id="UP000053611"/>
    </source>
</evidence>
<reference evidence="2 3" key="1">
    <citation type="submission" date="2015-03" db="EMBL/GenBank/DDBJ databases">
        <title>Genomics and transcriptomics of the oil-accumulating basidiomycete yeast T. oleaginosus allow insights into substrate utilization and the diverse evolutionary trajectories of mating systems in fungi.</title>
        <authorList>
            <consortium name="DOE Joint Genome Institute"/>
            <person name="Kourist R."/>
            <person name="Kracht O."/>
            <person name="Bracharz F."/>
            <person name="Lipzen A."/>
            <person name="Nolan M."/>
            <person name="Ohm R."/>
            <person name="Grigoriev I."/>
            <person name="Sun S."/>
            <person name="Heitman J."/>
            <person name="Bruck T."/>
            <person name="Nowrousian M."/>
        </authorList>
    </citation>
    <scope>NUCLEOTIDE SEQUENCE [LARGE SCALE GENOMIC DNA]</scope>
    <source>
        <strain evidence="2 3">IBC0246</strain>
    </source>
</reference>
<feature type="compositionally biased region" description="Basic and acidic residues" evidence="1">
    <location>
        <begin position="44"/>
        <end position="56"/>
    </location>
</feature>
<feature type="region of interest" description="Disordered" evidence="1">
    <location>
        <begin position="44"/>
        <end position="66"/>
    </location>
</feature>
<accession>A0A0J1AVN6</accession>
<name>A0A0J1AVN6_9TREE</name>
<sequence>MNKAGISWPIQEETSDPLAAFFQPGSKLTWHYNWNKRWDSQRRVRSHDVSFRRLPRDGSSGSGEGR</sequence>
<dbReference type="AlphaFoldDB" id="A0A0J1AVN6"/>
<keyword evidence="3" id="KW-1185">Reference proteome</keyword>
<dbReference type="EMBL" id="KQ087262">
    <property type="protein sequence ID" value="KLT39349.1"/>
    <property type="molecule type" value="Genomic_DNA"/>
</dbReference>
<evidence type="ECO:0000256" key="1">
    <source>
        <dbReference type="SAM" id="MobiDB-lite"/>
    </source>
</evidence>
<dbReference type="OrthoDB" id="5959761at2759"/>
<dbReference type="Proteomes" id="UP000053611">
    <property type="component" value="Unassembled WGS sequence"/>
</dbReference>
<protein>
    <submittedName>
        <fullName evidence="2">Uncharacterized protein</fullName>
    </submittedName>
</protein>
<gene>
    <name evidence="2" type="ORF">CC85DRAFT_198445</name>
</gene>
<organism evidence="2 3">
    <name type="scientific">Cutaneotrichosporon oleaginosum</name>
    <dbReference type="NCBI Taxonomy" id="879819"/>
    <lineage>
        <taxon>Eukaryota</taxon>
        <taxon>Fungi</taxon>
        <taxon>Dikarya</taxon>
        <taxon>Basidiomycota</taxon>
        <taxon>Agaricomycotina</taxon>
        <taxon>Tremellomycetes</taxon>
        <taxon>Trichosporonales</taxon>
        <taxon>Trichosporonaceae</taxon>
        <taxon>Cutaneotrichosporon</taxon>
    </lineage>
</organism>